<evidence type="ECO:0000313" key="6">
    <source>
        <dbReference type="RefSeq" id="XP_013771973.1"/>
    </source>
</evidence>
<keyword evidence="1 2" id="KW-0193">Cuticle</keyword>
<dbReference type="InterPro" id="IPR031311">
    <property type="entry name" value="CHIT_BIND_RR_consensus"/>
</dbReference>
<dbReference type="Pfam" id="PF00379">
    <property type="entry name" value="Chitin_bind_4"/>
    <property type="match status" value="1"/>
</dbReference>
<proteinExistence type="predicted"/>
<accession>A0ABM1AZZ4</accession>
<evidence type="ECO:0000256" key="2">
    <source>
        <dbReference type="PROSITE-ProRule" id="PRU00497"/>
    </source>
</evidence>
<dbReference type="InterPro" id="IPR000618">
    <property type="entry name" value="Insect_cuticle"/>
</dbReference>
<evidence type="ECO:0000256" key="4">
    <source>
        <dbReference type="SAM" id="SignalP"/>
    </source>
</evidence>
<reference evidence="6" key="1">
    <citation type="submission" date="2025-08" db="UniProtKB">
        <authorList>
            <consortium name="RefSeq"/>
        </authorList>
    </citation>
    <scope>IDENTIFICATION</scope>
    <source>
        <tissue evidence="6">Muscle</tissue>
    </source>
</reference>
<feature type="region of interest" description="Disordered" evidence="3">
    <location>
        <begin position="183"/>
        <end position="209"/>
    </location>
</feature>
<gene>
    <name evidence="6" type="primary">LOC106457132</name>
</gene>
<dbReference type="InterPro" id="IPR050468">
    <property type="entry name" value="Cuticle_Struct_Prot"/>
</dbReference>
<dbReference type="RefSeq" id="XP_013771973.1">
    <property type="nucleotide sequence ID" value="XM_013916519.2"/>
</dbReference>
<keyword evidence="4" id="KW-0732">Signal</keyword>
<dbReference type="PANTHER" id="PTHR10380">
    <property type="entry name" value="CUTICLE PROTEIN"/>
    <property type="match status" value="1"/>
</dbReference>
<dbReference type="PROSITE" id="PS00233">
    <property type="entry name" value="CHIT_BIND_RR_1"/>
    <property type="match status" value="1"/>
</dbReference>
<feature type="chain" id="PRO_5045625854" evidence="4">
    <location>
        <begin position="20"/>
        <end position="209"/>
    </location>
</feature>
<protein>
    <submittedName>
        <fullName evidence="6">RNA polymerase II degradation factor 1-like</fullName>
    </submittedName>
</protein>
<evidence type="ECO:0000313" key="5">
    <source>
        <dbReference type="Proteomes" id="UP000694941"/>
    </source>
</evidence>
<dbReference type="GeneID" id="106457132"/>
<keyword evidence="5" id="KW-1185">Reference proteome</keyword>
<feature type="signal peptide" evidence="4">
    <location>
        <begin position="1"/>
        <end position="19"/>
    </location>
</feature>
<evidence type="ECO:0000256" key="3">
    <source>
        <dbReference type="SAM" id="MobiDB-lite"/>
    </source>
</evidence>
<dbReference type="PANTHER" id="PTHR10380:SF240">
    <property type="match status" value="1"/>
</dbReference>
<sequence length="209" mass="23670">MERWIFLASVCLAITVVQGQQAYNGAPVNPQEALKIHQLQLLQHKKQEQRHLLEEQNIYAGKFSSQQQPQIRQQYVPQQQYQPQSFQAPQQQQYLLQEQQYQQPREPARPQNYHPPALVHSVNIGANLRGDYDFVYDTGKSSLGQSFRKETRLPDGTVKGAYGYLDKEGRQRIVRYTAGKEGFKAEGDVGPDGIPAGTAPGPAPRPVHH</sequence>
<dbReference type="PROSITE" id="PS51155">
    <property type="entry name" value="CHIT_BIND_RR_2"/>
    <property type="match status" value="1"/>
</dbReference>
<evidence type="ECO:0000256" key="1">
    <source>
        <dbReference type="ARBA" id="ARBA00022460"/>
    </source>
</evidence>
<name>A0ABM1AZZ4_LIMPO</name>
<dbReference type="Proteomes" id="UP000694941">
    <property type="component" value="Unplaced"/>
</dbReference>
<feature type="compositionally biased region" description="Low complexity" evidence="3">
    <location>
        <begin position="191"/>
        <end position="200"/>
    </location>
</feature>
<organism evidence="5 6">
    <name type="scientific">Limulus polyphemus</name>
    <name type="common">Atlantic horseshoe crab</name>
    <dbReference type="NCBI Taxonomy" id="6850"/>
    <lineage>
        <taxon>Eukaryota</taxon>
        <taxon>Metazoa</taxon>
        <taxon>Ecdysozoa</taxon>
        <taxon>Arthropoda</taxon>
        <taxon>Chelicerata</taxon>
        <taxon>Merostomata</taxon>
        <taxon>Xiphosura</taxon>
        <taxon>Limulidae</taxon>
        <taxon>Limulus</taxon>
    </lineage>
</organism>